<comment type="function">
    <text evidence="17 18">Catalyzes the condensation of ATP and 5-phosphoribose 1-diphosphate to form N'-(5'-phosphoribosyl)-ATP (PR-ATP). Has a crucial role in the pathway because the rate of histidine biosynthesis seems to be controlled primarily by regulation of HisG enzymatic activity.</text>
</comment>
<evidence type="ECO:0000313" key="22">
    <source>
        <dbReference type="Proteomes" id="UP000001052"/>
    </source>
</evidence>
<reference evidence="21 22" key="2">
    <citation type="journal article" date="2010" name="Stand. Genomic Sci.">
        <title>Complete genome sequence of Desulfohalobium retbaense type strain (HR(100)).</title>
        <authorList>
            <person name="Spring S."/>
            <person name="Nolan M."/>
            <person name="Lapidus A."/>
            <person name="Glavina Del Rio T."/>
            <person name="Copeland A."/>
            <person name="Tice H."/>
            <person name="Cheng J.F."/>
            <person name="Lucas S."/>
            <person name="Land M."/>
            <person name="Chen F."/>
            <person name="Bruce D."/>
            <person name="Goodwin L."/>
            <person name="Pitluck S."/>
            <person name="Ivanova N."/>
            <person name="Mavromatis K."/>
            <person name="Mikhailova N."/>
            <person name="Pati A."/>
            <person name="Chen A."/>
            <person name="Palaniappan K."/>
            <person name="Hauser L."/>
            <person name="Chang Y.J."/>
            <person name="Jeffries C.D."/>
            <person name="Munk C."/>
            <person name="Kiss H."/>
            <person name="Chain P."/>
            <person name="Han C."/>
            <person name="Brettin T."/>
            <person name="Detter J.C."/>
            <person name="Schuler E."/>
            <person name="Goker M."/>
            <person name="Rohde M."/>
            <person name="Bristow J."/>
            <person name="Eisen J.A."/>
            <person name="Markowitz V."/>
            <person name="Hugenholtz P."/>
            <person name="Kyrpides N.C."/>
            <person name="Klenk H.P."/>
        </authorList>
    </citation>
    <scope>NUCLEOTIDE SEQUENCE [LARGE SCALE GENOMIC DNA]</scope>
    <source>
        <strain evidence="21 22">DSM 5692</strain>
    </source>
</reference>
<accession>C8X532</accession>
<evidence type="ECO:0000256" key="9">
    <source>
        <dbReference type="ARBA" id="ARBA00022605"/>
    </source>
</evidence>
<protein>
    <recommendedName>
        <fullName evidence="7 18">ATP phosphoribosyltransferase</fullName>
        <shortName evidence="18">ATP-PRT</shortName>
        <shortName evidence="18">ATP-PRTase</shortName>
        <ecNumber evidence="6 18">2.4.2.17</ecNumber>
    </recommendedName>
</protein>
<evidence type="ECO:0000256" key="6">
    <source>
        <dbReference type="ARBA" id="ARBA00011946"/>
    </source>
</evidence>
<feature type="domain" description="ATP phosphoribosyltransferase catalytic" evidence="19">
    <location>
        <begin position="53"/>
        <end position="214"/>
    </location>
</feature>
<evidence type="ECO:0000256" key="2">
    <source>
        <dbReference type="ARBA" id="ARBA00001946"/>
    </source>
</evidence>
<dbReference type="eggNOG" id="COG0040">
    <property type="taxonomic scope" value="Bacteria"/>
</dbReference>
<dbReference type="GO" id="GO:0000105">
    <property type="term" value="P:L-histidine biosynthetic process"/>
    <property type="evidence" value="ECO:0007669"/>
    <property type="project" value="UniProtKB-UniRule"/>
</dbReference>
<keyword evidence="22" id="KW-1185">Reference proteome</keyword>
<dbReference type="InterPro" id="IPR013115">
    <property type="entry name" value="HisG_C"/>
</dbReference>
<dbReference type="GO" id="GO:0003879">
    <property type="term" value="F:ATP phosphoribosyltransferase activity"/>
    <property type="evidence" value="ECO:0007669"/>
    <property type="project" value="UniProtKB-UniRule"/>
</dbReference>
<dbReference type="GO" id="GO:0005737">
    <property type="term" value="C:cytoplasm"/>
    <property type="evidence" value="ECO:0007669"/>
    <property type="project" value="UniProtKB-SubCell"/>
</dbReference>
<dbReference type="NCBIfam" id="TIGR00070">
    <property type="entry name" value="hisG"/>
    <property type="match status" value="1"/>
</dbReference>
<evidence type="ECO:0000256" key="8">
    <source>
        <dbReference type="ARBA" id="ARBA00022490"/>
    </source>
</evidence>
<keyword evidence="13 18" id="KW-0547">Nucleotide-binding</keyword>
<name>C8X532_DESRD</name>
<gene>
    <name evidence="18" type="primary">hisG</name>
    <name evidence="21" type="ordered locus">Dret_2245</name>
</gene>
<dbReference type="Gene3D" id="3.30.70.120">
    <property type="match status" value="1"/>
</dbReference>
<keyword evidence="12 18" id="KW-0479">Metal-binding</keyword>
<evidence type="ECO:0000259" key="20">
    <source>
        <dbReference type="Pfam" id="PF08029"/>
    </source>
</evidence>
<keyword evidence="9 18" id="KW-0028">Amino-acid biosynthesis</keyword>
<evidence type="ECO:0000256" key="1">
    <source>
        <dbReference type="ARBA" id="ARBA00000915"/>
    </source>
</evidence>
<dbReference type="SUPFAM" id="SSF53850">
    <property type="entry name" value="Periplasmic binding protein-like II"/>
    <property type="match status" value="1"/>
</dbReference>
<organism evidence="21 22">
    <name type="scientific">Desulfohalobium retbaense (strain ATCC 49708 / DSM 5692 / JCM 16813 / HR100)</name>
    <dbReference type="NCBI Taxonomy" id="485915"/>
    <lineage>
        <taxon>Bacteria</taxon>
        <taxon>Pseudomonadati</taxon>
        <taxon>Thermodesulfobacteriota</taxon>
        <taxon>Desulfovibrionia</taxon>
        <taxon>Desulfovibrionales</taxon>
        <taxon>Desulfohalobiaceae</taxon>
        <taxon>Desulfohalobium</taxon>
    </lineage>
</organism>
<dbReference type="FunFam" id="3.30.70.120:FF:000002">
    <property type="entry name" value="ATP phosphoribosyltransferase"/>
    <property type="match status" value="1"/>
</dbReference>
<dbReference type="PANTHER" id="PTHR21403:SF10">
    <property type="entry name" value="ATP PHOSPHORIBOSYLTRANSFERASE"/>
    <property type="match status" value="1"/>
</dbReference>
<keyword evidence="15 18" id="KW-0460">Magnesium</keyword>
<feature type="domain" description="Histidine biosynthesis HisG C-terminal" evidence="20">
    <location>
        <begin position="219"/>
        <end position="291"/>
    </location>
</feature>
<dbReference type="InterPro" id="IPR015867">
    <property type="entry name" value="N-reg_PII/ATP_PRibTrfase_C"/>
</dbReference>
<evidence type="ECO:0000256" key="17">
    <source>
        <dbReference type="ARBA" id="ARBA00024861"/>
    </source>
</evidence>
<comment type="catalytic activity">
    <reaction evidence="1 18">
        <text>1-(5-phospho-beta-D-ribosyl)-ATP + diphosphate = 5-phospho-alpha-D-ribose 1-diphosphate + ATP</text>
        <dbReference type="Rhea" id="RHEA:18473"/>
        <dbReference type="ChEBI" id="CHEBI:30616"/>
        <dbReference type="ChEBI" id="CHEBI:33019"/>
        <dbReference type="ChEBI" id="CHEBI:58017"/>
        <dbReference type="ChEBI" id="CHEBI:73183"/>
        <dbReference type="EC" id="2.4.2.17"/>
    </reaction>
</comment>
<evidence type="ECO:0000256" key="3">
    <source>
        <dbReference type="ARBA" id="ARBA00004496"/>
    </source>
</evidence>
<proteinExistence type="inferred from homology"/>
<evidence type="ECO:0000256" key="5">
    <source>
        <dbReference type="ARBA" id="ARBA00007955"/>
    </source>
</evidence>
<evidence type="ECO:0000256" key="16">
    <source>
        <dbReference type="ARBA" id="ARBA00023102"/>
    </source>
</evidence>
<dbReference type="STRING" id="485915.Dret_2245"/>
<dbReference type="GO" id="GO:0005524">
    <property type="term" value="F:ATP binding"/>
    <property type="evidence" value="ECO:0007669"/>
    <property type="project" value="UniProtKB-KW"/>
</dbReference>
<evidence type="ECO:0000256" key="15">
    <source>
        <dbReference type="ARBA" id="ARBA00022842"/>
    </source>
</evidence>
<evidence type="ECO:0000256" key="18">
    <source>
        <dbReference type="HAMAP-Rule" id="MF_00079"/>
    </source>
</evidence>
<evidence type="ECO:0000313" key="21">
    <source>
        <dbReference type="EMBL" id="ACV69529.1"/>
    </source>
</evidence>
<evidence type="ECO:0000256" key="13">
    <source>
        <dbReference type="ARBA" id="ARBA00022741"/>
    </source>
</evidence>
<evidence type="ECO:0000256" key="12">
    <source>
        <dbReference type="ARBA" id="ARBA00022723"/>
    </source>
</evidence>
<dbReference type="AlphaFoldDB" id="C8X532"/>
<comment type="similarity">
    <text evidence="5 18">Belongs to the ATP phosphoribosyltransferase family. Long subfamily.</text>
</comment>
<dbReference type="Proteomes" id="UP000001052">
    <property type="component" value="Chromosome"/>
</dbReference>
<evidence type="ECO:0000256" key="4">
    <source>
        <dbReference type="ARBA" id="ARBA00004667"/>
    </source>
</evidence>
<keyword evidence="10 18" id="KW-0328">Glycosyltransferase</keyword>
<dbReference type="PANTHER" id="PTHR21403">
    <property type="entry name" value="ATP PHOSPHORIBOSYLTRANSFERASE ATP-PRTASE"/>
    <property type="match status" value="1"/>
</dbReference>
<dbReference type="RefSeq" id="WP_015752670.1">
    <property type="nucleotide sequence ID" value="NC_013223.1"/>
</dbReference>
<evidence type="ECO:0000256" key="7">
    <source>
        <dbReference type="ARBA" id="ARBA00020998"/>
    </source>
</evidence>
<comment type="pathway">
    <text evidence="4 18">Amino-acid biosynthesis; L-histidine biosynthesis; L-histidine from 5-phospho-alpha-D-ribose 1-diphosphate: step 1/9.</text>
</comment>
<dbReference type="FunFam" id="3.40.190.10:FF:000258">
    <property type="entry name" value="ATP phosphoribosyltransferase"/>
    <property type="match status" value="1"/>
</dbReference>
<dbReference type="EMBL" id="CP001734">
    <property type="protein sequence ID" value="ACV69529.1"/>
    <property type="molecule type" value="Genomic_DNA"/>
</dbReference>
<dbReference type="InterPro" id="IPR020621">
    <property type="entry name" value="ATP-PRT_HisG_long"/>
</dbReference>
<dbReference type="InterPro" id="IPR001348">
    <property type="entry name" value="ATP_PRibTrfase_HisG"/>
</dbReference>
<dbReference type="CDD" id="cd13593">
    <property type="entry name" value="PBP2_HisGL3"/>
    <property type="match status" value="1"/>
</dbReference>
<evidence type="ECO:0000259" key="19">
    <source>
        <dbReference type="Pfam" id="PF01634"/>
    </source>
</evidence>
<keyword evidence="8 18" id="KW-0963">Cytoplasm</keyword>
<dbReference type="SUPFAM" id="SSF54913">
    <property type="entry name" value="GlnB-like"/>
    <property type="match status" value="1"/>
</dbReference>
<dbReference type="Gene3D" id="3.40.190.10">
    <property type="entry name" value="Periplasmic binding protein-like II"/>
    <property type="match status" value="2"/>
</dbReference>
<sequence length="293" mass="32660">MSSEQLLKLGIPKGSLQDATINLFAKSGWKIGLHHRNYFPDINDETMKCSLCRAQEMAVYVEDGTLDVGLTGKDWILENESDVVVVSDLVYSKVSNRPARWILAVSNESPYKRPEDLAGKKISTELENFTRKYFEQAGIPVEVEFSWGATEAKVVEGLCDAIVEVTETGTTIRAHGLRIIAELLQTNTQLIANKAAWEDPWKRAKIEQMNTLLQGALRAEKLVGLKMNVPHDRVDTVMELLPSLNAPTVAHLHNSDWTSVEIVVEESVVRDLIPQLQAQGAEGIIEYPLNKVI</sequence>
<dbReference type="KEGG" id="drt:Dret_2245"/>
<evidence type="ECO:0000256" key="14">
    <source>
        <dbReference type="ARBA" id="ARBA00022840"/>
    </source>
</evidence>
<dbReference type="UniPathway" id="UPA00031">
    <property type="reaction ID" value="UER00006"/>
</dbReference>
<keyword evidence="14 18" id="KW-0067">ATP-binding</keyword>
<comment type="subcellular location">
    <subcellularLocation>
        <location evidence="3 18">Cytoplasm</location>
    </subcellularLocation>
</comment>
<comment type="cofactor">
    <cofactor evidence="2 18">
        <name>Mg(2+)</name>
        <dbReference type="ChEBI" id="CHEBI:18420"/>
    </cofactor>
</comment>
<dbReference type="Pfam" id="PF01634">
    <property type="entry name" value="HisG"/>
    <property type="match status" value="1"/>
</dbReference>
<comment type="activity regulation">
    <text evidence="18">Feedback inhibited by histidine.</text>
</comment>
<dbReference type="NCBIfam" id="TIGR03455">
    <property type="entry name" value="HisG_C-term"/>
    <property type="match status" value="1"/>
</dbReference>
<dbReference type="Pfam" id="PF08029">
    <property type="entry name" value="HisG_C"/>
    <property type="match status" value="1"/>
</dbReference>
<dbReference type="InterPro" id="IPR013820">
    <property type="entry name" value="ATP_PRibTrfase_cat"/>
</dbReference>
<dbReference type="GO" id="GO:0000287">
    <property type="term" value="F:magnesium ion binding"/>
    <property type="evidence" value="ECO:0007669"/>
    <property type="project" value="UniProtKB-UniRule"/>
</dbReference>
<keyword evidence="11 18" id="KW-0808">Transferase</keyword>
<reference evidence="22" key="1">
    <citation type="submission" date="2009-09" db="EMBL/GenBank/DDBJ databases">
        <title>The complete chromosome of Desulfohalobium retbaense DSM 5692.</title>
        <authorList>
            <consortium name="US DOE Joint Genome Institute (JGI-PGF)"/>
            <person name="Lucas S."/>
            <person name="Copeland A."/>
            <person name="Lapidus A."/>
            <person name="Glavina del Rio T."/>
            <person name="Dalin E."/>
            <person name="Tice H."/>
            <person name="Bruce D."/>
            <person name="Goodwin L."/>
            <person name="Pitluck S."/>
            <person name="Kyrpides N."/>
            <person name="Mavromatis K."/>
            <person name="Ivanova N."/>
            <person name="Mikhailova N."/>
            <person name="Munk A.C."/>
            <person name="Brettin T."/>
            <person name="Detter J.C."/>
            <person name="Han C."/>
            <person name="Tapia R."/>
            <person name="Larimer F."/>
            <person name="Land M."/>
            <person name="Hauser L."/>
            <person name="Markowitz V."/>
            <person name="Cheng J.-F."/>
            <person name="Hugenholtz P."/>
            <person name="Woyke T."/>
            <person name="Wu D."/>
            <person name="Spring S."/>
            <person name="Klenk H.-P."/>
            <person name="Eisen J.A."/>
        </authorList>
    </citation>
    <scope>NUCLEOTIDE SEQUENCE [LARGE SCALE GENOMIC DNA]</scope>
    <source>
        <strain evidence="22">DSM 5692</strain>
    </source>
</reference>
<evidence type="ECO:0000256" key="10">
    <source>
        <dbReference type="ARBA" id="ARBA00022676"/>
    </source>
</evidence>
<evidence type="ECO:0000256" key="11">
    <source>
        <dbReference type="ARBA" id="ARBA00022679"/>
    </source>
</evidence>
<keyword evidence="16 18" id="KW-0368">Histidine biosynthesis</keyword>
<dbReference type="HAMAP" id="MF_00079">
    <property type="entry name" value="HisG_Long"/>
    <property type="match status" value="1"/>
</dbReference>
<dbReference type="InterPro" id="IPR011322">
    <property type="entry name" value="N-reg_PII-like_a/b"/>
</dbReference>
<dbReference type="HOGENOM" id="CLU_038115_1_1_7"/>
<dbReference type="OrthoDB" id="9801867at2"/>
<dbReference type="EC" id="2.4.2.17" evidence="6 18"/>